<feature type="transmembrane region" description="Helical" evidence="6">
    <location>
        <begin position="365"/>
        <end position="387"/>
    </location>
</feature>
<dbReference type="CDD" id="cd06581">
    <property type="entry name" value="TM_PBP1_LivM_like"/>
    <property type="match status" value="1"/>
</dbReference>
<gene>
    <name evidence="7" type="ORF">Q9295_04555</name>
</gene>
<feature type="transmembrane region" description="Helical" evidence="6">
    <location>
        <begin position="55"/>
        <end position="74"/>
    </location>
</feature>
<organism evidence="7 8">
    <name type="scientific">Pseudogemmobacter lacusdianii</name>
    <dbReference type="NCBI Taxonomy" id="3069608"/>
    <lineage>
        <taxon>Bacteria</taxon>
        <taxon>Pseudomonadati</taxon>
        <taxon>Pseudomonadota</taxon>
        <taxon>Alphaproteobacteria</taxon>
        <taxon>Rhodobacterales</taxon>
        <taxon>Paracoccaceae</taxon>
        <taxon>Pseudogemmobacter</taxon>
    </lineage>
</organism>
<protein>
    <submittedName>
        <fullName evidence="7">Branched-chain amino acid ABC transporter permease</fullName>
    </submittedName>
</protein>
<evidence type="ECO:0000313" key="7">
    <source>
        <dbReference type="EMBL" id="MDQ2065633.1"/>
    </source>
</evidence>
<feature type="transmembrane region" description="Helical" evidence="6">
    <location>
        <begin position="86"/>
        <end position="107"/>
    </location>
</feature>
<comment type="caution">
    <text evidence="7">The sequence shown here is derived from an EMBL/GenBank/DDBJ whole genome shotgun (WGS) entry which is preliminary data.</text>
</comment>
<dbReference type="PANTHER" id="PTHR30482">
    <property type="entry name" value="HIGH-AFFINITY BRANCHED-CHAIN AMINO ACID TRANSPORT SYSTEM PERMEASE"/>
    <property type="match status" value="1"/>
</dbReference>
<dbReference type="PANTHER" id="PTHR30482:SF10">
    <property type="entry name" value="HIGH-AFFINITY BRANCHED-CHAIN AMINO ACID TRANSPORT PROTEIN BRAE"/>
    <property type="match status" value="1"/>
</dbReference>
<feature type="transmembrane region" description="Helical" evidence="6">
    <location>
        <begin position="119"/>
        <end position="136"/>
    </location>
</feature>
<accession>A0ABU0VVG0</accession>
<evidence type="ECO:0000256" key="3">
    <source>
        <dbReference type="ARBA" id="ARBA00022692"/>
    </source>
</evidence>
<proteinExistence type="predicted"/>
<dbReference type="InterPro" id="IPR043428">
    <property type="entry name" value="LivM-like"/>
</dbReference>
<feature type="transmembrane region" description="Helical" evidence="6">
    <location>
        <begin position="341"/>
        <end position="358"/>
    </location>
</feature>
<sequence length="434" mass="46185">MTRYRNLWLFAGVALLFVATGAMLSWNLSLQILNLALLSAIMAVGVNIQWGYAGLFSTGVVGSVALGGLAVVLVSGKPVPAGWEAGGPRVLSALLFAALAVALAVWLYRKLQAGPKRSLALVLFGVIAFFIYRGLLDPAVMAIEANNPSQAGHIGGLGLNSLLAWPFGALLAAGAAWLIGKVALGLRADYLAIATLGIAEIIIAVMRNEDWLDRGVKNLIDIPRPWPVPKEVDLQASPAFLDPMLAMGLDPVTGSSIFVKLIYAGLFGIVLVALIWLTERALNSPWGRTIRAIRDNEISAAAMGKDVKFRHLQIFIIGSAVVGLAGAMMTSMDGQLTPPSYLPLRFTFLIWVMVIVGGSGNNWGAVLGGLLIGWLYLAVEFLGPQAMEYITAGLPSGPVKDHLRESAAHMRLLSLGVVLLLVLRFAPRGLIPEK</sequence>
<keyword evidence="4 6" id="KW-1133">Transmembrane helix</keyword>
<reference evidence="7 8" key="1">
    <citation type="submission" date="2023-08" db="EMBL/GenBank/DDBJ databases">
        <title>Characterization of two Paracoccaceae strains isolated from Phycosphere and proposal of Xinfangfangia lacusdiani sp. nov.</title>
        <authorList>
            <person name="Deng Y."/>
            <person name="Zhang Y.Q."/>
        </authorList>
    </citation>
    <scope>NUCLEOTIDE SEQUENCE [LARGE SCALE GENOMIC DNA]</scope>
    <source>
        <strain evidence="7 8">CPCC 101601</strain>
    </source>
</reference>
<keyword evidence="5 6" id="KW-0472">Membrane</keyword>
<evidence type="ECO:0000256" key="5">
    <source>
        <dbReference type="ARBA" id="ARBA00023136"/>
    </source>
</evidence>
<name>A0ABU0VVG0_9RHOB</name>
<feature type="transmembrane region" description="Helical" evidence="6">
    <location>
        <begin position="156"/>
        <end position="178"/>
    </location>
</feature>
<evidence type="ECO:0000256" key="1">
    <source>
        <dbReference type="ARBA" id="ARBA00004651"/>
    </source>
</evidence>
<keyword evidence="8" id="KW-1185">Reference proteome</keyword>
<evidence type="ECO:0000256" key="4">
    <source>
        <dbReference type="ARBA" id="ARBA00022989"/>
    </source>
</evidence>
<feature type="transmembrane region" description="Helical" evidence="6">
    <location>
        <begin position="407"/>
        <end position="426"/>
    </location>
</feature>
<evidence type="ECO:0000256" key="6">
    <source>
        <dbReference type="SAM" id="Phobius"/>
    </source>
</evidence>
<dbReference type="EMBL" id="JAVDBT010000003">
    <property type="protein sequence ID" value="MDQ2065633.1"/>
    <property type="molecule type" value="Genomic_DNA"/>
</dbReference>
<keyword evidence="3 6" id="KW-0812">Transmembrane</keyword>
<evidence type="ECO:0000313" key="8">
    <source>
        <dbReference type="Proteomes" id="UP001239680"/>
    </source>
</evidence>
<dbReference type="RefSeq" id="WP_306679319.1">
    <property type="nucleotide sequence ID" value="NZ_JAVDBT010000003.1"/>
</dbReference>
<feature type="transmembrane region" description="Helical" evidence="6">
    <location>
        <begin position="31"/>
        <end position="48"/>
    </location>
</feature>
<comment type="subcellular location">
    <subcellularLocation>
        <location evidence="1">Cell membrane</location>
        <topology evidence="1">Multi-pass membrane protein</topology>
    </subcellularLocation>
</comment>
<feature type="transmembrane region" description="Helical" evidence="6">
    <location>
        <begin position="190"/>
        <end position="207"/>
    </location>
</feature>
<keyword evidence="2" id="KW-1003">Cell membrane</keyword>
<dbReference type="InterPro" id="IPR001851">
    <property type="entry name" value="ABC_transp_permease"/>
</dbReference>
<feature type="transmembrane region" description="Helical" evidence="6">
    <location>
        <begin position="257"/>
        <end position="278"/>
    </location>
</feature>
<evidence type="ECO:0000256" key="2">
    <source>
        <dbReference type="ARBA" id="ARBA00022475"/>
    </source>
</evidence>
<feature type="transmembrane region" description="Helical" evidence="6">
    <location>
        <begin position="312"/>
        <end position="329"/>
    </location>
</feature>
<dbReference type="Pfam" id="PF02653">
    <property type="entry name" value="BPD_transp_2"/>
    <property type="match status" value="1"/>
</dbReference>
<dbReference type="Proteomes" id="UP001239680">
    <property type="component" value="Unassembled WGS sequence"/>
</dbReference>